<organism evidence="1 2">
    <name type="scientific">Prochlorococcus phage P-TIM68</name>
    <dbReference type="NCBI Taxonomy" id="1542477"/>
    <lineage>
        <taxon>Viruses</taxon>
        <taxon>Duplodnaviria</taxon>
        <taxon>Heunggongvirae</taxon>
        <taxon>Uroviricota</taxon>
        <taxon>Caudoviricetes</taxon>
        <taxon>Pantevenvirales</taxon>
        <taxon>Kyanoviridae</taxon>
        <taxon>Haifavirus</taxon>
        <taxon>Haifavirus tim68</taxon>
    </lineage>
</organism>
<accession>A0A0K0KVT5</accession>
<evidence type="ECO:0000313" key="2">
    <source>
        <dbReference type="Proteomes" id="UP000207741"/>
    </source>
</evidence>
<name>A0A0K0KVT5_9CAUD</name>
<dbReference type="Proteomes" id="UP000207741">
    <property type="component" value="Segment"/>
</dbReference>
<dbReference type="KEGG" id="vg:26640117"/>
<dbReference type="EMBL" id="KM359505">
    <property type="protein sequence ID" value="AIR93606.1"/>
    <property type="molecule type" value="Genomic_DNA"/>
</dbReference>
<protein>
    <submittedName>
        <fullName evidence="1">Putative anti-restriction protein</fullName>
    </submittedName>
</protein>
<proteinExistence type="predicted"/>
<dbReference type="GeneID" id="26640117"/>
<sequence length="137" mass="16235">MTRQGLPTGQMQEETKELLDEYNEEYCWEYNDMVDFIKEYGEKNFRDYYEDYYRAVDDLGEDIVNAFIEVFYIESIGNIEESYQGQMTGAEFAEQLAVDCGMVSTGISWVEIDWKASWDNLSYDYCEQDGYIFSQNF</sequence>
<evidence type="ECO:0000313" key="1">
    <source>
        <dbReference type="EMBL" id="AIR93606.1"/>
    </source>
</evidence>
<reference evidence="2" key="1">
    <citation type="submission" date="2014-08" db="EMBL/GenBank/DDBJ databases">
        <authorList>
            <person name="Edwards T."/>
        </authorList>
    </citation>
    <scope>NUCLEOTIDE SEQUENCE [LARGE SCALE GENOMIC DNA]</scope>
</reference>
<dbReference type="RefSeq" id="YP_009213573.1">
    <property type="nucleotide sequence ID" value="NC_028955.1"/>
</dbReference>
<keyword evidence="2" id="KW-1185">Reference proteome</keyword>
<dbReference type="OrthoDB" id="40613at10239"/>